<dbReference type="EMBL" id="CP045725">
    <property type="protein sequence ID" value="QGF23314.1"/>
    <property type="molecule type" value="Genomic_DNA"/>
</dbReference>
<organism evidence="4 5">
    <name type="scientific">Raineyella fluvialis</name>
    <dbReference type="NCBI Taxonomy" id="2662261"/>
    <lineage>
        <taxon>Bacteria</taxon>
        <taxon>Bacillati</taxon>
        <taxon>Actinomycetota</taxon>
        <taxon>Actinomycetes</taxon>
        <taxon>Propionibacteriales</taxon>
        <taxon>Propionibacteriaceae</taxon>
        <taxon>Raineyella</taxon>
    </lineage>
</organism>
<feature type="region of interest" description="Disordered" evidence="1">
    <location>
        <begin position="1"/>
        <end position="20"/>
    </location>
</feature>
<dbReference type="Pfam" id="PF12089">
    <property type="entry name" value="DUF3566"/>
    <property type="match status" value="1"/>
</dbReference>
<keyword evidence="2" id="KW-0472">Membrane</keyword>
<evidence type="ECO:0000259" key="3">
    <source>
        <dbReference type="Pfam" id="PF12089"/>
    </source>
</evidence>
<dbReference type="InterPro" id="IPR021949">
    <property type="entry name" value="DUF3566_TM"/>
</dbReference>
<evidence type="ECO:0000256" key="2">
    <source>
        <dbReference type="SAM" id="Phobius"/>
    </source>
</evidence>
<protein>
    <submittedName>
        <fullName evidence="4">DUF3566 domain-containing protein</fullName>
    </submittedName>
</protein>
<gene>
    <name evidence="4" type="ORF">Rai3103_06145</name>
</gene>
<sequence length="179" mass="19552">MRRARSPPVSDARPDGDVDETVLRSTEEFYGDAGVPEAPEAPTPLRRPAPEQAMSHRTRRATLRLSHVDPWSVMKTSFVFSIAFGIAALILVLITWTVLSVSGVFDLINEQVGALLMSPGESQTFRIQDYFGLSKTLGLTILLSVLNVVILTAMSTLMAFLYNVACRLIGGLEVTLAED</sequence>
<proteinExistence type="predicted"/>
<feature type="region of interest" description="Disordered" evidence="1">
    <location>
        <begin position="27"/>
        <end position="57"/>
    </location>
</feature>
<evidence type="ECO:0000256" key="1">
    <source>
        <dbReference type="SAM" id="MobiDB-lite"/>
    </source>
</evidence>
<feature type="transmembrane region" description="Helical" evidence="2">
    <location>
        <begin position="78"/>
        <end position="99"/>
    </location>
</feature>
<dbReference type="Proteomes" id="UP000386847">
    <property type="component" value="Chromosome"/>
</dbReference>
<dbReference type="AlphaFoldDB" id="A0A5Q2FD09"/>
<name>A0A5Q2FD09_9ACTN</name>
<feature type="domain" description="DUF3566" evidence="3">
    <location>
        <begin position="59"/>
        <end position="178"/>
    </location>
</feature>
<keyword evidence="2" id="KW-1133">Transmembrane helix</keyword>
<dbReference type="KEGG" id="rain:Rai3103_06145"/>
<keyword evidence="2" id="KW-0812">Transmembrane</keyword>
<keyword evidence="5" id="KW-1185">Reference proteome</keyword>
<reference evidence="4 5" key="1">
    <citation type="submission" date="2019-10" db="EMBL/GenBank/DDBJ databases">
        <title>Genomic analysis of Raineyella sp. CBA3103.</title>
        <authorList>
            <person name="Roh S.W."/>
        </authorList>
    </citation>
    <scope>NUCLEOTIDE SEQUENCE [LARGE SCALE GENOMIC DNA]</scope>
    <source>
        <strain evidence="4 5">CBA3103</strain>
    </source>
</reference>
<accession>A0A5Q2FD09</accession>
<evidence type="ECO:0000313" key="4">
    <source>
        <dbReference type="EMBL" id="QGF23314.1"/>
    </source>
</evidence>
<feature type="transmembrane region" description="Helical" evidence="2">
    <location>
        <begin position="139"/>
        <end position="162"/>
    </location>
</feature>
<evidence type="ECO:0000313" key="5">
    <source>
        <dbReference type="Proteomes" id="UP000386847"/>
    </source>
</evidence>